<dbReference type="PANTHER" id="PTHR31414:SF13">
    <property type="entry name" value="TRANSMEMBRANE PROTEIN"/>
    <property type="match status" value="1"/>
</dbReference>
<feature type="transmembrane region" description="Helical" evidence="1">
    <location>
        <begin position="539"/>
        <end position="561"/>
    </location>
</feature>
<dbReference type="Proteomes" id="UP001324115">
    <property type="component" value="Unassembled WGS sequence"/>
</dbReference>
<dbReference type="EMBL" id="JAXUIC010000002">
    <property type="protein sequence ID" value="KAK4600678.1"/>
    <property type="molecule type" value="Genomic_DNA"/>
</dbReference>
<evidence type="ECO:0000313" key="3">
    <source>
        <dbReference type="Proteomes" id="UP001324115"/>
    </source>
</evidence>
<sequence length="587" mass="66111">MLTYLHPLPISQTVLSLHLSKTSTEQPKLSLSLSLIMLCYSSLFFYFLATFFSATLFSLSHGHYSHFPLATPPTSGWENEGKYSVEQEHSLKTQKYFVGGPTVLPVVNSNFILASERTQRKDPLNGFKKYTKGWNIRDRHYWASVGFTAVPLFVIAAVWFLAFGLCLCLICLFRFCRKKESYGYSKTVYVLSLIVLIILTIATIIGCIILYTGQERFHRSTTNTLEYVVNQADFTVEKLRNVSDYLGAAKQVGVDQVFLPSNVQTDIDQIETKINSSASALAGRTVENSEDMHDLLDSVRLAIIVIAAIMLVLTFLGLLFSVFGMQSLVYIVVITGWILVTGTFILCGTFLLLHNVAADTCVAMDEWVQNPTSYTALDEILPCVDNATAQETLLRSKEVTSQLVDMINSVITNVSNINFSPNFKQMYLNQSGPLVPILCNPFYPDFTDRDCADGEVEPSNATEVWMSYVCQVSTTGICITTGRLTPALFNQMMAGVNVGVALYNYGPFLVELEDCTFVRQTFSEIYRDHCPGLRQYSRWIYIGLVMVSIAVMLSLIFWLIYGRERRHRVYTKQLVPERGKELILREP</sequence>
<dbReference type="PANTHER" id="PTHR31414">
    <property type="entry name" value="TRANSMEMBRANE PROTEIN DDB_G0292058"/>
    <property type="match status" value="1"/>
</dbReference>
<proteinExistence type="predicted"/>
<feature type="transmembrane region" description="Helical" evidence="1">
    <location>
        <begin position="328"/>
        <end position="353"/>
    </location>
</feature>
<keyword evidence="1" id="KW-1133">Transmembrane helix</keyword>
<gene>
    <name evidence="2" type="ORF">RGQ29_010363</name>
</gene>
<feature type="transmembrane region" description="Helical" evidence="1">
    <location>
        <begin position="301"/>
        <end position="321"/>
    </location>
</feature>
<keyword evidence="3" id="KW-1185">Reference proteome</keyword>
<evidence type="ECO:0008006" key="4">
    <source>
        <dbReference type="Google" id="ProtNLM"/>
    </source>
</evidence>
<dbReference type="GO" id="GO:0005886">
    <property type="term" value="C:plasma membrane"/>
    <property type="evidence" value="ECO:0007669"/>
    <property type="project" value="TreeGrafter"/>
</dbReference>
<feature type="transmembrane region" description="Helical" evidence="1">
    <location>
        <begin position="35"/>
        <end position="59"/>
    </location>
</feature>
<dbReference type="AlphaFoldDB" id="A0AAN7FUS7"/>
<keyword evidence="1" id="KW-0812">Transmembrane</keyword>
<organism evidence="2 3">
    <name type="scientific">Quercus rubra</name>
    <name type="common">Northern red oak</name>
    <name type="synonym">Quercus borealis</name>
    <dbReference type="NCBI Taxonomy" id="3512"/>
    <lineage>
        <taxon>Eukaryota</taxon>
        <taxon>Viridiplantae</taxon>
        <taxon>Streptophyta</taxon>
        <taxon>Embryophyta</taxon>
        <taxon>Tracheophyta</taxon>
        <taxon>Spermatophyta</taxon>
        <taxon>Magnoliopsida</taxon>
        <taxon>eudicotyledons</taxon>
        <taxon>Gunneridae</taxon>
        <taxon>Pentapetalae</taxon>
        <taxon>rosids</taxon>
        <taxon>fabids</taxon>
        <taxon>Fagales</taxon>
        <taxon>Fagaceae</taxon>
        <taxon>Quercus</taxon>
    </lineage>
</organism>
<evidence type="ECO:0000256" key="1">
    <source>
        <dbReference type="SAM" id="Phobius"/>
    </source>
</evidence>
<reference evidence="2 3" key="1">
    <citation type="journal article" date="2023" name="G3 (Bethesda)">
        <title>A haplotype-resolved chromosome-scale genome for Quercus rubra L. provides insights into the genetics of adaptive traits for red oak species.</title>
        <authorList>
            <person name="Kapoor B."/>
            <person name="Jenkins J."/>
            <person name="Schmutz J."/>
            <person name="Zhebentyayeva T."/>
            <person name="Kuelheim C."/>
            <person name="Coggeshall M."/>
            <person name="Heim C."/>
            <person name="Lasky J.R."/>
            <person name="Leites L."/>
            <person name="Islam-Faridi N."/>
            <person name="Romero-Severson J."/>
            <person name="DeLeo V.L."/>
            <person name="Lucas S.M."/>
            <person name="Lazic D."/>
            <person name="Gailing O."/>
            <person name="Carlson J."/>
            <person name="Staton M."/>
        </authorList>
    </citation>
    <scope>NUCLEOTIDE SEQUENCE [LARGE SCALE GENOMIC DNA]</scope>
    <source>
        <strain evidence="2">Pseudo-F2</strain>
    </source>
</reference>
<dbReference type="GO" id="GO:0009506">
    <property type="term" value="C:plasmodesma"/>
    <property type="evidence" value="ECO:0007669"/>
    <property type="project" value="TreeGrafter"/>
</dbReference>
<name>A0AAN7FUS7_QUERU</name>
<evidence type="ECO:0000313" key="2">
    <source>
        <dbReference type="EMBL" id="KAK4600678.1"/>
    </source>
</evidence>
<dbReference type="InterPro" id="IPR040283">
    <property type="entry name" value="DDB_G0292058-like"/>
</dbReference>
<feature type="transmembrane region" description="Helical" evidence="1">
    <location>
        <begin position="152"/>
        <end position="176"/>
    </location>
</feature>
<protein>
    <recommendedName>
        <fullName evidence="4">Transmembrane protein</fullName>
    </recommendedName>
</protein>
<comment type="caution">
    <text evidence="2">The sequence shown here is derived from an EMBL/GenBank/DDBJ whole genome shotgun (WGS) entry which is preliminary data.</text>
</comment>
<accession>A0AAN7FUS7</accession>
<keyword evidence="1" id="KW-0472">Membrane</keyword>
<feature type="transmembrane region" description="Helical" evidence="1">
    <location>
        <begin position="188"/>
        <end position="211"/>
    </location>
</feature>